<name>A0AA34RE76_CHLPE</name>
<dbReference type="Proteomes" id="UP000008305">
    <property type="component" value="Chromosome"/>
</dbReference>
<sequence length="38" mass="4759">MGIIFSYKEKQVRDKDLLLVLFRGGFFLWRRRKQQEKQ</sequence>
<dbReference type="AlphaFoldDB" id="A0AA34RE76"/>
<gene>
    <name evidence="1" type="ordered locus">G5S_1113</name>
</gene>
<proteinExistence type="predicted"/>
<evidence type="ECO:0000313" key="1">
    <source>
        <dbReference type="EMBL" id="AEB42025.1"/>
    </source>
</evidence>
<dbReference type="KEGG" id="cpm:G5S_1113"/>
<organism evidence="1 2">
    <name type="scientific">Chlamydia pecorum (strain ATCC VR-628 / DSM 29919 / E58)</name>
    <name type="common">Chlamydophila pecorum</name>
    <dbReference type="NCBI Taxonomy" id="331635"/>
    <lineage>
        <taxon>Bacteria</taxon>
        <taxon>Pseudomonadati</taxon>
        <taxon>Chlamydiota</taxon>
        <taxon>Chlamydiia</taxon>
        <taxon>Chlamydiales</taxon>
        <taxon>Chlamydiaceae</taxon>
        <taxon>Chlamydia/Chlamydophila group</taxon>
        <taxon>Chlamydia</taxon>
    </lineage>
</organism>
<accession>A0AA34RE76</accession>
<keyword evidence="2" id="KW-1185">Reference proteome</keyword>
<evidence type="ECO:0000313" key="2">
    <source>
        <dbReference type="Proteomes" id="UP000008305"/>
    </source>
</evidence>
<dbReference type="EMBL" id="CP002608">
    <property type="protein sequence ID" value="AEB42025.1"/>
    <property type="molecule type" value="Genomic_DNA"/>
</dbReference>
<reference evidence="1 2" key="1">
    <citation type="journal article" date="2011" name="J. Bacteriol.">
        <title>Genome sequence of the obligate intracellular animal pathogen Chlamydia pecorum E58.</title>
        <authorList>
            <person name="Mojica S."/>
            <person name="Huot Creasy H."/>
            <person name="Daugherty S."/>
            <person name="Read T.D."/>
            <person name="Kim T."/>
            <person name="Kaltenboeck B."/>
            <person name="Bavoil P."/>
            <person name="Myers G.S."/>
        </authorList>
    </citation>
    <scope>NUCLEOTIDE SEQUENCE [LARGE SCALE GENOMIC DNA]</scope>
    <source>
        <strain evidence="1 2">E58</strain>
    </source>
</reference>
<protein>
    <submittedName>
        <fullName evidence="1">Uncharacterized protein</fullName>
    </submittedName>
</protein>